<dbReference type="Proteomes" id="UP001162162">
    <property type="component" value="Unassembled WGS sequence"/>
</dbReference>
<dbReference type="EMBL" id="JAPWTK010001265">
    <property type="protein sequence ID" value="KAJ8933228.1"/>
    <property type="molecule type" value="Genomic_DNA"/>
</dbReference>
<proteinExistence type="predicted"/>
<evidence type="ECO:0000313" key="2">
    <source>
        <dbReference type="EMBL" id="KAJ8933228.1"/>
    </source>
</evidence>
<feature type="region of interest" description="Disordered" evidence="1">
    <location>
        <begin position="1"/>
        <end position="36"/>
    </location>
</feature>
<organism evidence="2 3">
    <name type="scientific">Aromia moschata</name>
    <dbReference type="NCBI Taxonomy" id="1265417"/>
    <lineage>
        <taxon>Eukaryota</taxon>
        <taxon>Metazoa</taxon>
        <taxon>Ecdysozoa</taxon>
        <taxon>Arthropoda</taxon>
        <taxon>Hexapoda</taxon>
        <taxon>Insecta</taxon>
        <taxon>Pterygota</taxon>
        <taxon>Neoptera</taxon>
        <taxon>Endopterygota</taxon>
        <taxon>Coleoptera</taxon>
        <taxon>Polyphaga</taxon>
        <taxon>Cucujiformia</taxon>
        <taxon>Chrysomeloidea</taxon>
        <taxon>Cerambycidae</taxon>
        <taxon>Cerambycinae</taxon>
        <taxon>Callichromatini</taxon>
        <taxon>Aromia</taxon>
    </lineage>
</organism>
<evidence type="ECO:0000313" key="3">
    <source>
        <dbReference type="Proteomes" id="UP001162162"/>
    </source>
</evidence>
<accession>A0AAV8X3L6</accession>
<dbReference type="AlphaFoldDB" id="A0AAV8X3L6"/>
<comment type="caution">
    <text evidence="2">The sequence shown here is derived from an EMBL/GenBank/DDBJ whole genome shotgun (WGS) entry which is preliminary data.</text>
</comment>
<keyword evidence="3" id="KW-1185">Reference proteome</keyword>
<reference evidence="2" key="1">
    <citation type="journal article" date="2023" name="Insect Mol. Biol.">
        <title>Genome sequencing provides insights into the evolution of gene families encoding plant cell wall-degrading enzymes in longhorned beetles.</title>
        <authorList>
            <person name="Shin N.R."/>
            <person name="Okamura Y."/>
            <person name="Kirsch R."/>
            <person name="Pauchet Y."/>
        </authorList>
    </citation>
    <scope>NUCLEOTIDE SEQUENCE</scope>
    <source>
        <strain evidence="2">AMC_N1</strain>
    </source>
</reference>
<name>A0AAV8X3L6_9CUCU</name>
<feature type="compositionally biased region" description="Basic and acidic residues" evidence="1">
    <location>
        <begin position="8"/>
        <end position="36"/>
    </location>
</feature>
<evidence type="ECO:0000256" key="1">
    <source>
        <dbReference type="SAM" id="MobiDB-lite"/>
    </source>
</evidence>
<protein>
    <submittedName>
        <fullName evidence="2">Uncharacterized protein</fullName>
    </submittedName>
</protein>
<gene>
    <name evidence="2" type="ORF">NQ318_010051</name>
</gene>
<sequence length="378" mass="42453">MTKIGISHGRELPRHPDSPRSDASGKPRDGADPHPDLRSHLLPCFAKLRVLENSLHRMAIGGIVAGLAFFSAGILELVLETTYPELPDKNHASVNVINTLPCDLKVLNPFNGMQIINSSEIFRFKNILCHNYTKYTIAVEAPLSCGPISFSRHKFQLDVVSVEYQIDTVLIGINPKNEIQAYITDPVDFKKIYNGNASHKRTLYNSTTFRRDTDNSKFASLPYEPKFTSGLDTIFKNININLVYNSKNKQTLLDNPKDKINKCNSSMNKDNGPIPTSPLIAYIKSSNLLRNVTVTLRNTAELQDVYFVHDSIASSLAVSAYMELPQGIYECKISSNEKRHLYEKNFHLALGGVYSLVIRENGREIEPFLARDIEILNV</sequence>